<evidence type="ECO:0000313" key="2">
    <source>
        <dbReference type="Proteomes" id="UP000736335"/>
    </source>
</evidence>
<dbReference type="Proteomes" id="UP000736335">
    <property type="component" value="Unassembled WGS sequence"/>
</dbReference>
<dbReference type="OrthoDB" id="2579508at2759"/>
<accession>A0A9P6L926</accession>
<sequence length="182" mass="20877">MELARLLHGDPYRESYRYSQNSTLNLMRGAQVLPYAKTEAWAVKSSAQKPKMVIICIPPWDISKLDLQDFTTRRTFANDELDLTPGEMRTSKAHILWAVAYEACKEANCSHFIVTNYDYWVFGNMSKGYTTASVSTVFERGRAHQRPTLLQLLIYWELASIDFVDWDVPTEADEHIESSASN</sequence>
<evidence type="ECO:0000313" key="1">
    <source>
        <dbReference type="EMBL" id="KAF9788043.1"/>
    </source>
</evidence>
<protein>
    <submittedName>
        <fullName evidence="1">Uncharacterized protein</fullName>
    </submittedName>
</protein>
<reference evidence="1" key="1">
    <citation type="journal article" date="2020" name="Nat. Commun.">
        <title>Large-scale genome sequencing of mycorrhizal fungi provides insights into the early evolution of symbiotic traits.</title>
        <authorList>
            <person name="Miyauchi S."/>
            <person name="Kiss E."/>
            <person name="Kuo A."/>
            <person name="Drula E."/>
            <person name="Kohler A."/>
            <person name="Sanchez-Garcia M."/>
            <person name="Morin E."/>
            <person name="Andreopoulos B."/>
            <person name="Barry K.W."/>
            <person name="Bonito G."/>
            <person name="Buee M."/>
            <person name="Carver A."/>
            <person name="Chen C."/>
            <person name="Cichocki N."/>
            <person name="Clum A."/>
            <person name="Culley D."/>
            <person name="Crous P.W."/>
            <person name="Fauchery L."/>
            <person name="Girlanda M."/>
            <person name="Hayes R.D."/>
            <person name="Keri Z."/>
            <person name="LaButti K."/>
            <person name="Lipzen A."/>
            <person name="Lombard V."/>
            <person name="Magnuson J."/>
            <person name="Maillard F."/>
            <person name="Murat C."/>
            <person name="Nolan M."/>
            <person name="Ohm R.A."/>
            <person name="Pangilinan J."/>
            <person name="Pereira M.F."/>
            <person name="Perotto S."/>
            <person name="Peter M."/>
            <person name="Pfister S."/>
            <person name="Riley R."/>
            <person name="Sitrit Y."/>
            <person name="Stielow J.B."/>
            <person name="Szollosi G."/>
            <person name="Zifcakova L."/>
            <person name="Stursova M."/>
            <person name="Spatafora J.W."/>
            <person name="Tedersoo L."/>
            <person name="Vaario L.M."/>
            <person name="Yamada A."/>
            <person name="Yan M."/>
            <person name="Wang P."/>
            <person name="Xu J."/>
            <person name="Bruns T."/>
            <person name="Baldrian P."/>
            <person name="Vilgalys R."/>
            <person name="Dunand C."/>
            <person name="Henrissat B."/>
            <person name="Grigoriev I.V."/>
            <person name="Hibbett D."/>
            <person name="Nagy L.G."/>
            <person name="Martin F.M."/>
        </authorList>
    </citation>
    <scope>NUCLEOTIDE SEQUENCE</scope>
    <source>
        <strain evidence="1">UH-Tt-Lm1</strain>
    </source>
</reference>
<dbReference type="EMBL" id="WIUZ02000004">
    <property type="protein sequence ID" value="KAF9788043.1"/>
    <property type="molecule type" value="Genomic_DNA"/>
</dbReference>
<dbReference type="AlphaFoldDB" id="A0A9P6L926"/>
<comment type="caution">
    <text evidence="1">The sequence shown here is derived from an EMBL/GenBank/DDBJ whole genome shotgun (WGS) entry which is preliminary data.</text>
</comment>
<gene>
    <name evidence="1" type="ORF">BJ322DRAFT_601391</name>
</gene>
<proteinExistence type="predicted"/>
<keyword evidence="2" id="KW-1185">Reference proteome</keyword>
<organism evidence="1 2">
    <name type="scientific">Thelephora terrestris</name>
    <dbReference type="NCBI Taxonomy" id="56493"/>
    <lineage>
        <taxon>Eukaryota</taxon>
        <taxon>Fungi</taxon>
        <taxon>Dikarya</taxon>
        <taxon>Basidiomycota</taxon>
        <taxon>Agaricomycotina</taxon>
        <taxon>Agaricomycetes</taxon>
        <taxon>Thelephorales</taxon>
        <taxon>Thelephoraceae</taxon>
        <taxon>Thelephora</taxon>
    </lineage>
</organism>
<reference evidence="1" key="2">
    <citation type="submission" date="2020-11" db="EMBL/GenBank/DDBJ databases">
        <authorList>
            <consortium name="DOE Joint Genome Institute"/>
            <person name="Kuo A."/>
            <person name="Miyauchi S."/>
            <person name="Kiss E."/>
            <person name="Drula E."/>
            <person name="Kohler A."/>
            <person name="Sanchez-Garcia M."/>
            <person name="Andreopoulos B."/>
            <person name="Barry K.W."/>
            <person name="Bonito G."/>
            <person name="Buee M."/>
            <person name="Carver A."/>
            <person name="Chen C."/>
            <person name="Cichocki N."/>
            <person name="Clum A."/>
            <person name="Culley D."/>
            <person name="Crous P.W."/>
            <person name="Fauchery L."/>
            <person name="Girlanda M."/>
            <person name="Hayes R."/>
            <person name="Keri Z."/>
            <person name="Labutti K."/>
            <person name="Lipzen A."/>
            <person name="Lombard V."/>
            <person name="Magnuson J."/>
            <person name="Maillard F."/>
            <person name="Morin E."/>
            <person name="Murat C."/>
            <person name="Nolan M."/>
            <person name="Ohm R."/>
            <person name="Pangilinan J."/>
            <person name="Pereira M."/>
            <person name="Perotto S."/>
            <person name="Peter M."/>
            <person name="Riley R."/>
            <person name="Sitrit Y."/>
            <person name="Stielow B."/>
            <person name="Szollosi G."/>
            <person name="Zifcakova L."/>
            <person name="Stursova M."/>
            <person name="Spatafora J.W."/>
            <person name="Tedersoo L."/>
            <person name="Vaario L.-M."/>
            <person name="Yamada A."/>
            <person name="Yan M."/>
            <person name="Wang P."/>
            <person name="Xu J."/>
            <person name="Bruns T."/>
            <person name="Baldrian P."/>
            <person name="Vilgalys R."/>
            <person name="Henrissat B."/>
            <person name="Grigoriev I.V."/>
            <person name="Hibbett D."/>
            <person name="Nagy L.G."/>
            <person name="Martin F.M."/>
        </authorList>
    </citation>
    <scope>NUCLEOTIDE SEQUENCE</scope>
    <source>
        <strain evidence="1">UH-Tt-Lm1</strain>
    </source>
</reference>
<name>A0A9P6L926_9AGAM</name>